<dbReference type="Pfam" id="PF08642">
    <property type="entry name" value="Rxt3"/>
    <property type="match status" value="1"/>
</dbReference>
<feature type="compositionally biased region" description="Low complexity" evidence="1">
    <location>
        <begin position="228"/>
        <end position="237"/>
    </location>
</feature>
<keyword evidence="3" id="KW-1185">Reference proteome</keyword>
<feature type="compositionally biased region" description="Polar residues" evidence="1">
    <location>
        <begin position="502"/>
        <end position="511"/>
    </location>
</feature>
<dbReference type="EMBL" id="ML986490">
    <property type="protein sequence ID" value="KAF2277679.1"/>
    <property type="molecule type" value="Genomic_DNA"/>
</dbReference>
<dbReference type="OrthoDB" id="3596986at2759"/>
<dbReference type="Proteomes" id="UP000800097">
    <property type="component" value="Unassembled WGS sequence"/>
</dbReference>
<feature type="compositionally biased region" description="Basic and acidic residues" evidence="1">
    <location>
        <begin position="197"/>
        <end position="207"/>
    </location>
</feature>
<feature type="compositionally biased region" description="Basic and acidic residues" evidence="1">
    <location>
        <begin position="100"/>
        <end position="109"/>
    </location>
</feature>
<feature type="region of interest" description="Disordered" evidence="1">
    <location>
        <begin position="1"/>
        <end position="662"/>
    </location>
</feature>
<gene>
    <name evidence="2" type="ORF">EI97DRAFT_432535</name>
</gene>
<feature type="compositionally biased region" description="Basic and acidic residues" evidence="1">
    <location>
        <begin position="617"/>
        <end position="627"/>
    </location>
</feature>
<feature type="compositionally biased region" description="Basic residues" evidence="1">
    <location>
        <begin position="810"/>
        <end position="827"/>
    </location>
</feature>
<reference evidence="2" key="1">
    <citation type="journal article" date="2020" name="Stud. Mycol.">
        <title>101 Dothideomycetes genomes: a test case for predicting lifestyles and emergence of pathogens.</title>
        <authorList>
            <person name="Haridas S."/>
            <person name="Albert R."/>
            <person name="Binder M."/>
            <person name="Bloem J."/>
            <person name="Labutti K."/>
            <person name="Salamov A."/>
            <person name="Andreopoulos B."/>
            <person name="Baker S."/>
            <person name="Barry K."/>
            <person name="Bills G."/>
            <person name="Bluhm B."/>
            <person name="Cannon C."/>
            <person name="Castanera R."/>
            <person name="Culley D."/>
            <person name="Daum C."/>
            <person name="Ezra D."/>
            <person name="Gonzalez J."/>
            <person name="Henrissat B."/>
            <person name="Kuo A."/>
            <person name="Liang C."/>
            <person name="Lipzen A."/>
            <person name="Lutzoni F."/>
            <person name="Magnuson J."/>
            <person name="Mondo S."/>
            <person name="Nolan M."/>
            <person name="Ohm R."/>
            <person name="Pangilinan J."/>
            <person name="Park H.-J."/>
            <person name="Ramirez L."/>
            <person name="Alfaro M."/>
            <person name="Sun H."/>
            <person name="Tritt A."/>
            <person name="Yoshinaga Y."/>
            <person name="Zwiers L.-H."/>
            <person name="Turgeon B."/>
            <person name="Goodwin S."/>
            <person name="Spatafora J."/>
            <person name="Crous P."/>
            <person name="Grigoriev I."/>
        </authorList>
    </citation>
    <scope>NUCLEOTIDE SEQUENCE</scope>
    <source>
        <strain evidence="2">CBS 379.55</strain>
    </source>
</reference>
<feature type="compositionally biased region" description="Low complexity" evidence="1">
    <location>
        <begin position="170"/>
        <end position="180"/>
    </location>
</feature>
<feature type="compositionally biased region" description="Pro residues" evidence="1">
    <location>
        <begin position="208"/>
        <end position="227"/>
    </location>
</feature>
<organism evidence="2 3">
    <name type="scientific">Westerdykella ornata</name>
    <dbReference type="NCBI Taxonomy" id="318751"/>
    <lineage>
        <taxon>Eukaryota</taxon>
        <taxon>Fungi</taxon>
        <taxon>Dikarya</taxon>
        <taxon>Ascomycota</taxon>
        <taxon>Pezizomycotina</taxon>
        <taxon>Dothideomycetes</taxon>
        <taxon>Pleosporomycetidae</taxon>
        <taxon>Pleosporales</taxon>
        <taxon>Sporormiaceae</taxon>
        <taxon>Westerdykella</taxon>
    </lineage>
</organism>
<protein>
    <submittedName>
        <fullName evidence="2">Rxt3-domain-containing protein</fullName>
    </submittedName>
</protein>
<evidence type="ECO:0000313" key="3">
    <source>
        <dbReference type="Proteomes" id="UP000800097"/>
    </source>
</evidence>
<feature type="compositionally biased region" description="Basic residues" evidence="1">
    <location>
        <begin position="750"/>
        <end position="776"/>
    </location>
</feature>
<evidence type="ECO:0000313" key="2">
    <source>
        <dbReference type="EMBL" id="KAF2277679.1"/>
    </source>
</evidence>
<feature type="compositionally biased region" description="Low complexity" evidence="1">
    <location>
        <begin position="260"/>
        <end position="275"/>
    </location>
</feature>
<dbReference type="InterPro" id="IPR013951">
    <property type="entry name" value="Rxt3"/>
</dbReference>
<accession>A0A6A6JRV4</accession>
<feature type="compositionally biased region" description="Basic and acidic residues" evidence="1">
    <location>
        <begin position="588"/>
        <end position="597"/>
    </location>
</feature>
<dbReference type="RefSeq" id="XP_033655218.1">
    <property type="nucleotide sequence ID" value="XM_033798186.1"/>
</dbReference>
<name>A0A6A6JRV4_WESOR</name>
<feature type="compositionally biased region" description="Pro residues" evidence="1">
    <location>
        <begin position="133"/>
        <end position="148"/>
    </location>
</feature>
<dbReference type="AlphaFoldDB" id="A0A6A6JRV4"/>
<sequence length="1084" mass="117578">MDSRAPHPYPRAPSERTLIHNPNHPPQQQSLQSSQSSQAPPPPPPPPSFAGYPPASQPQPTVHAAFTADPYPSPRRDPFLPGTAHHARRSSYGINVGEGPHQHPDDRRPGWGNTAATVQGAQASHPPHHHAPHPPPPGHQPGPPPPPSMSNAQNVPRQPLYGYDPHRKQSAGAAASPPSSFRGELPTSRGSLPSQRTAKDPPSHDHPPPPPPPPPFSRSHMPPPPASPQQQQSHAPQGLRTPLALNNLGGPRDPPGLGPGHRPGSSMSISSIIGIGDTGAPPHNTQSHSSPPGGPTNPPSSSHPSGMQPPSPRRGLPSVSRADLPPFRRQPSPDRHMYSNPASRPSEGYGYPAGSPPRPHNTLGSPDQGRPASHQTPQPYKPMVFQEARPYGSSPNEAHTRGRRESPAGAPPRPSSQPQEPAGHVAQGSRSLYGAFGSGGGSRNAYGPFEERRRTLGEAQHSRPNVAEILGPSQQASGDRDRAVTVQPLSHAVFSPPRDSRTASASTQSPRSHWRHSAPEATAPEMTETRREEPSPLYRGYGGYSGPSQGSHPYGHHAAEEMVRGRSLDHLNHRVVEQYHAPPTSDPHANERQKSEQLTRSLSSGGIAYPGRTPYEQGRRIGDEVQNRHILALGPEANRRTGRASPLPQAVQGAQAQPVSIGKDPGIKSEFGRMFSGLGSGLGSSTPSRQSPMPHGPHGGPENMPSTLDFDLRLQRVNSQNGRKPKRVKDEEGGMDTEGAEGRGTPSGRGSKRNKSSHAGHHHHHHVYVHHHHHVPHRAEEEGPLHVAPKSTTPLNGARYPNLPLNGAPSHHHHHHHAAPHHHHHAPRASQPVQLPSPKLAAKVHDIKPVLDEAARYPRHHLGSYLYEAVPVLPKPNSAVDEVFHFASKPKPLPAFNRNPINCIVTCRIPRYYLKSRQRQQIVLQRHLWGAGVYRDDSDPLAVAIHSGWIRGEWDESVDVKLLDPRITAPNDPADVEDQLMKKPAAPVTPPVDMELYIDLLILPRLEQYEKSVEYGISSRKSTTHDGLSFMIHSIRWVDEGLGTRGQERTAEALKKRLEASRALLSLTRGGDVRRANETTALHA</sequence>
<feature type="compositionally biased region" description="Low complexity" evidence="1">
    <location>
        <begin position="648"/>
        <end position="659"/>
    </location>
</feature>
<proteinExistence type="predicted"/>
<feature type="compositionally biased region" description="Pro residues" evidence="1">
    <location>
        <begin position="39"/>
        <end position="48"/>
    </location>
</feature>
<feature type="region of interest" description="Disordered" evidence="1">
    <location>
        <begin position="674"/>
        <end position="836"/>
    </location>
</feature>
<dbReference type="GeneID" id="54551361"/>
<feature type="compositionally biased region" description="Basic and acidic residues" evidence="1">
    <location>
        <begin position="557"/>
        <end position="577"/>
    </location>
</feature>
<evidence type="ECO:0000256" key="1">
    <source>
        <dbReference type="SAM" id="MobiDB-lite"/>
    </source>
</evidence>
<feature type="compositionally biased region" description="Low complexity" evidence="1">
    <location>
        <begin position="26"/>
        <end position="38"/>
    </location>
</feature>